<gene>
    <name evidence="1" type="ORF">SeMB42_g01585</name>
</gene>
<sequence>MLLACYVWMTTRSEAGNEVAKIPHECFGITHRTHCIASSKLRALTALHTTSGPTYTEAESIHSCLVSSRLDTSVGLVGQSLCSALSQELNDYPRLIAVLEETKNDVHFNRFVPRSSRISQMHNCVNHGDPFIQKFIHHLLVEVPSRAATAKTSI</sequence>
<evidence type="ECO:0000313" key="2">
    <source>
        <dbReference type="Proteomes" id="UP000317494"/>
    </source>
</evidence>
<dbReference type="Proteomes" id="UP000317494">
    <property type="component" value="Unassembled WGS sequence"/>
</dbReference>
<dbReference type="VEuPathDB" id="FungiDB:SeMB42_g01585"/>
<reference evidence="1 2" key="1">
    <citation type="journal article" date="2019" name="Sci. Rep.">
        <title>Comparative genomics of chytrid fungi reveal insights into the obligate biotrophic and pathogenic lifestyle of Synchytrium endobioticum.</title>
        <authorList>
            <person name="van de Vossenberg B.T.L.H."/>
            <person name="Warris S."/>
            <person name="Nguyen H.D.T."/>
            <person name="van Gent-Pelzer M.P.E."/>
            <person name="Joly D.L."/>
            <person name="van de Geest H.C."/>
            <person name="Bonants P.J.M."/>
            <person name="Smith D.S."/>
            <person name="Levesque C.A."/>
            <person name="van der Lee T.A.J."/>
        </authorList>
    </citation>
    <scope>NUCLEOTIDE SEQUENCE [LARGE SCALE GENOMIC DNA]</scope>
    <source>
        <strain evidence="1 2">MB42</strain>
    </source>
</reference>
<proteinExistence type="predicted"/>
<name>A0A507DKX1_9FUNG</name>
<comment type="caution">
    <text evidence="1">The sequence shown here is derived from an EMBL/GenBank/DDBJ whole genome shotgun (WGS) entry which is preliminary data.</text>
</comment>
<organism evidence="1 2">
    <name type="scientific">Synchytrium endobioticum</name>
    <dbReference type="NCBI Taxonomy" id="286115"/>
    <lineage>
        <taxon>Eukaryota</taxon>
        <taxon>Fungi</taxon>
        <taxon>Fungi incertae sedis</taxon>
        <taxon>Chytridiomycota</taxon>
        <taxon>Chytridiomycota incertae sedis</taxon>
        <taxon>Chytridiomycetes</taxon>
        <taxon>Synchytriales</taxon>
        <taxon>Synchytriaceae</taxon>
        <taxon>Synchytrium</taxon>
    </lineage>
</organism>
<keyword evidence="2" id="KW-1185">Reference proteome</keyword>
<evidence type="ECO:0000313" key="1">
    <source>
        <dbReference type="EMBL" id="TPX52176.1"/>
    </source>
</evidence>
<dbReference type="AlphaFoldDB" id="A0A507DKX1"/>
<dbReference type="EMBL" id="QEAN01000042">
    <property type="protein sequence ID" value="TPX52176.1"/>
    <property type="molecule type" value="Genomic_DNA"/>
</dbReference>
<protein>
    <submittedName>
        <fullName evidence="1">Uncharacterized protein</fullName>
    </submittedName>
</protein>
<accession>A0A507DKX1</accession>